<dbReference type="Pfam" id="PF13919">
    <property type="entry name" value="ASXH"/>
    <property type="match status" value="1"/>
</dbReference>
<dbReference type="CDD" id="cd00202">
    <property type="entry name" value="ZnF_GATA"/>
    <property type="match status" value="1"/>
</dbReference>
<feature type="domain" description="GATA-type" evidence="17">
    <location>
        <begin position="848"/>
        <end position="881"/>
    </location>
</feature>
<protein>
    <submittedName>
        <fullName evidence="19">GATA-type domain-containing protein</fullName>
    </submittedName>
</protein>
<evidence type="ECO:0000256" key="5">
    <source>
        <dbReference type="ARBA" id="ARBA00022771"/>
    </source>
</evidence>
<accession>A0ABD1UJH5</accession>
<dbReference type="Proteomes" id="UP001604336">
    <property type="component" value="Unassembled WGS sequence"/>
</dbReference>
<keyword evidence="7 15" id="KW-1133">Transmembrane helix</keyword>
<dbReference type="InterPro" id="IPR013088">
    <property type="entry name" value="Znf_NHR/GATA"/>
</dbReference>
<dbReference type="PROSITE" id="PS00108">
    <property type="entry name" value="PROTEIN_KINASE_ST"/>
    <property type="match status" value="1"/>
</dbReference>
<dbReference type="GO" id="GO:0005634">
    <property type="term" value="C:nucleus"/>
    <property type="evidence" value="ECO:0007669"/>
    <property type="project" value="UniProtKB-SubCell"/>
</dbReference>
<dbReference type="SMART" id="SM00220">
    <property type="entry name" value="S_TKc"/>
    <property type="match status" value="1"/>
</dbReference>
<feature type="transmembrane region" description="Helical" evidence="15">
    <location>
        <begin position="641"/>
        <end position="661"/>
    </location>
</feature>
<dbReference type="InterPro" id="IPR000679">
    <property type="entry name" value="Znf_GATA"/>
</dbReference>
<dbReference type="PANTHER" id="PTHR46855">
    <property type="entry name" value="OSJNBB0038F03.10 PROTEIN"/>
    <property type="match status" value="1"/>
</dbReference>
<feature type="transmembrane region" description="Helical" evidence="15">
    <location>
        <begin position="816"/>
        <end position="834"/>
    </location>
</feature>
<feature type="region of interest" description="Disordered" evidence="14">
    <location>
        <begin position="939"/>
        <end position="979"/>
    </location>
</feature>
<evidence type="ECO:0000256" key="12">
    <source>
        <dbReference type="ARBA" id="ARBA00023242"/>
    </source>
</evidence>
<evidence type="ECO:0000256" key="1">
    <source>
        <dbReference type="ARBA" id="ARBA00004123"/>
    </source>
</evidence>
<comment type="caution">
    <text evidence="19">The sequence shown here is derived from an EMBL/GenBank/DDBJ whole genome shotgun (WGS) entry which is preliminary data.</text>
</comment>
<dbReference type="InterPro" id="IPR006214">
    <property type="entry name" value="Bax_inhibitor_1-related"/>
</dbReference>
<dbReference type="InterPro" id="IPR000719">
    <property type="entry name" value="Prot_kinase_dom"/>
</dbReference>
<dbReference type="CDD" id="cd10430">
    <property type="entry name" value="BI-1"/>
    <property type="match status" value="1"/>
</dbReference>
<keyword evidence="5 13" id="KW-0863">Zinc-finger</keyword>
<keyword evidence="4" id="KW-0479">Metal-binding</keyword>
<evidence type="ECO:0000313" key="20">
    <source>
        <dbReference type="Proteomes" id="UP001604336"/>
    </source>
</evidence>
<feature type="transmembrane region" description="Helical" evidence="15">
    <location>
        <begin position="777"/>
        <end position="796"/>
    </location>
</feature>
<evidence type="ECO:0000259" key="16">
    <source>
        <dbReference type="PROSITE" id="PS50011"/>
    </source>
</evidence>
<dbReference type="InterPro" id="IPR008271">
    <property type="entry name" value="Ser/Thr_kinase_AS"/>
</dbReference>
<dbReference type="SUPFAM" id="SSF57716">
    <property type="entry name" value="Glucocorticoid receptor-like (DNA-binding domain)"/>
    <property type="match status" value="1"/>
</dbReference>
<sequence length="1343" mass="150334">MNSMPHPELSFLPAIMENLEVSKDGEVDLINPTGNINLNTESCIEVYQKITVSQPQTESTVHDCKPETVDKKIMGRIAKEPLSDGCRGYNENLHIDIAYADKSPKSDIGEITTTRFNNVEPNRHKLRTEIPLQSQGHTLKQLAKSSFTLQSIQNDATNCGAQAVCKTVENNKYFDPPVELQQFKREKKQSSIKQKNQMEEKSFPDFESFIVEEEEGSGGYGTVYRARRKTDGVVFAIKCPHANANRHHVHNELKMLERFGGKSFVIKYECSLKKGNSDCLVLEHVEHDRPEVLKREIDIYQLQWYGFCMFKALAGLHKQGIVHRDVKPGNFLFSRKVNKGYLIDFNLALDLHQKYGTTDNSKGGHSVSFDHIPHPHTKSLPPARNRNLLNTKVPEVVKQDARKSSKSLLLPRNLKRKSDQAKIYTDSGSRHIIKSQGADGSGITSAKDATSTRTPSAEKYCSDLYIKVPKIDVWSAGVTLLYLMIGRAPFVGDPDQNIKEIAKLRGSEDLWEVAKIHNHESLFPADLFDVKYLTSIKLQDWCERNTRRPDLIKSIPRSLFDLVDKCLTVNPRLRLSAEEAIKHEFFSSCHETIRRHRLQRQGLSLDSGISHILHGQTQTAELRIDILFFVYGFPILQFKSLVYLSLCCALIASAVGAYLHILWNIGGLLTALACVGSIIWLLSLPPYEEQKRVSLLMAAALFKGASIGPLIELAIDFDPSIVLGAFVGCAVAFGCFSAAAMVAKRREYLYLSGLLSSGLSILFWLHFASSIFGGSMALFKFELYFGLLVFVGYIVVDTQDIIEKAHFGDLDYVKHALTLFTDFAAVFVRILIIMEEKKLRDMGKQGPCYHCGVTSTPLWRNGPPEKPVLCNACGSRWRTKGTLANYTPLHARAESDDCENHRVSKVENVSIKSKREKVLKRKQDIDFAEFGGFLPDHNQGFRKGYDEDTSNRSSSGSAISNPESCAQYGSADASDLTGPSQSIVWDTMVPSKKRTCISRSKPSPFEKLTKDLYTIWHEQQSSCFSGSSEEELLLESDKPMVSVEIGHGSVLIRHPNAIAREEESEASSLSIDNKPHPMCNAYSQCTTLPLHIKKPAGQGMEQQQIKRDKDQLEKLQMLGHHNSPLCYVDLQDILDFDKFVSHLTHEEQQQLLKILPSIDISAAPESLKSMFDSPQFKENLTSFQKLLAEGVFDSSISGLKTEDCRTLKKLALCNLTKSKWVEQYNVLKDVKGKICIYGSEAAGGLSAVVTGHSVNIKRSRDGQHQKLPGSKTIMKSPRRVIMKSSYEQKEPIDSEDESSEQDLLLDVPCNSSFPQAELLRPTSSFGAQASTSSSSVHPHLFRP</sequence>
<dbReference type="Gene3D" id="3.30.50.10">
    <property type="entry name" value="Erythroid Transcription Factor GATA-1, subunit A"/>
    <property type="match status" value="1"/>
</dbReference>
<evidence type="ECO:0000256" key="15">
    <source>
        <dbReference type="SAM" id="Phobius"/>
    </source>
</evidence>
<keyword evidence="3 15" id="KW-0812">Transmembrane</keyword>
<keyword evidence="8" id="KW-0805">Transcription regulation</keyword>
<dbReference type="Pfam" id="PF00069">
    <property type="entry name" value="Pkinase"/>
    <property type="match status" value="2"/>
</dbReference>
<feature type="region of interest" description="Disordered" evidence="14">
    <location>
        <begin position="366"/>
        <end position="385"/>
    </location>
</feature>
<proteinExistence type="predicted"/>
<dbReference type="PANTHER" id="PTHR46855:SF1">
    <property type="entry name" value="GATA TRANSCRIPTION FACTOR 26"/>
    <property type="match status" value="1"/>
</dbReference>
<dbReference type="PROSITE" id="PS51916">
    <property type="entry name" value="DEUBAD"/>
    <property type="match status" value="1"/>
</dbReference>
<dbReference type="InterPro" id="IPR038108">
    <property type="entry name" value="RPN13_DEUBAD_sf"/>
</dbReference>
<gene>
    <name evidence="19" type="ORF">Adt_10263</name>
</gene>
<dbReference type="InterPro" id="IPR011009">
    <property type="entry name" value="Kinase-like_dom_sf"/>
</dbReference>
<dbReference type="GO" id="GO:0003677">
    <property type="term" value="F:DNA binding"/>
    <property type="evidence" value="ECO:0007669"/>
    <property type="project" value="UniProtKB-KW"/>
</dbReference>
<dbReference type="Gene3D" id="3.30.200.20">
    <property type="entry name" value="Phosphorylase Kinase, domain 1"/>
    <property type="match status" value="1"/>
</dbReference>
<feature type="compositionally biased region" description="Low complexity" evidence="14">
    <location>
        <begin position="1323"/>
        <end position="1335"/>
    </location>
</feature>
<dbReference type="GO" id="GO:0016020">
    <property type="term" value="C:membrane"/>
    <property type="evidence" value="ECO:0007669"/>
    <property type="project" value="UniProtKB-SubCell"/>
</dbReference>
<dbReference type="PROSITE" id="PS50114">
    <property type="entry name" value="GATA_ZN_FINGER_2"/>
    <property type="match status" value="1"/>
</dbReference>
<evidence type="ECO:0000256" key="13">
    <source>
        <dbReference type="PROSITE-ProRule" id="PRU00094"/>
    </source>
</evidence>
<evidence type="ECO:0000256" key="2">
    <source>
        <dbReference type="ARBA" id="ARBA00004141"/>
    </source>
</evidence>
<evidence type="ECO:0000256" key="11">
    <source>
        <dbReference type="ARBA" id="ARBA00023163"/>
    </source>
</evidence>
<evidence type="ECO:0000256" key="4">
    <source>
        <dbReference type="ARBA" id="ARBA00022723"/>
    </source>
</evidence>
<evidence type="ECO:0000256" key="3">
    <source>
        <dbReference type="ARBA" id="ARBA00022692"/>
    </source>
</evidence>
<evidence type="ECO:0000256" key="8">
    <source>
        <dbReference type="ARBA" id="ARBA00023015"/>
    </source>
</evidence>
<dbReference type="Gene3D" id="1.10.2020.20">
    <property type="match status" value="1"/>
</dbReference>
<dbReference type="PROSITE" id="PS00344">
    <property type="entry name" value="GATA_ZN_FINGER_1"/>
    <property type="match status" value="1"/>
</dbReference>
<dbReference type="Pfam" id="PF01027">
    <property type="entry name" value="Bax1-I"/>
    <property type="match status" value="1"/>
</dbReference>
<evidence type="ECO:0000256" key="9">
    <source>
        <dbReference type="ARBA" id="ARBA00023125"/>
    </source>
</evidence>
<dbReference type="InterPro" id="IPR044589">
    <property type="entry name" value="GATA26/27"/>
</dbReference>
<dbReference type="InterPro" id="IPR028020">
    <property type="entry name" value="ASX_DEUBAD_dom"/>
</dbReference>
<evidence type="ECO:0000256" key="10">
    <source>
        <dbReference type="ARBA" id="ARBA00023136"/>
    </source>
</evidence>
<evidence type="ECO:0000256" key="6">
    <source>
        <dbReference type="ARBA" id="ARBA00022833"/>
    </source>
</evidence>
<keyword evidence="9" id="KW-0238">DNA-binding</keyword>
<keyword evidence="20" id="KW-1185">Reference proteome</keyword>
<feature type="transmembrane region" description="Helical" evidence="15">
    <location>
        <begin position="748"/>
        <end position="765"/>
    </location>
</feature>
<dbReference type="SMART" id="SM00401">
    <property type="entry name" value="ZnF_GATA"/>
    <property type="match status" value="1"/>
</dbReference>
<feature type="transmembrane region" description="Helical" evidence="15">
    <location>
        <begin position="721"/>
        <end position="742"/>
    </location>
</feature>
<dbReference type="EMBL" id="JBFOLK010000003">
    <property type="protein sequence ID" value="KAL2525209.1"/>
    <property type="molecule type" value="Genomic_DNA"/>
</dbReference>
<feature type="region of interest" description="Disordered" evidence="14">
    <location>
        <begin position="1323"/>
        <end position="1343"/>
    </location>
</feature>
<keyword evidence="6" id="KW-0862">Zinc</keyword>
<dbReference type="InterPro" id="IPR044867">
    <property type="entry name" value="DEUBAD_dom"/>
</dbReference>
<dbReference type="GO" id="GO:0008270">
    <property type="term" value="F:zinc ion binding"/>
    <property type="evidence" value="ECO:0007669"/>
    <property type="project" value="UniProtKB-KW"/>
</dbReference>
<evidence type="ECO:0000256" key="7">
    <source>
        <dbReference type="ARBA" id="ARBA00022989"/>
    </source>
</evidence>
<feature type="domain" description="Protein kinase" evidence="16">
    <location>
        <begin position="209"/>
        <end position="586"/>
    </location>
</feature>
<feature type="domain" description="DEUBAD" evidence="18">
    <location>
        <begin position="1121"/>
        <end position="1230"/>
    </location>
</feature>
<dbReference type="FunFam" id="1.10.510.10:FF:001893">
    <property type="entry name" value="Probable serine/threonine-protein kinase DDB_G0291918"/>
    <property type="match status" value="1"/>
</dbReference>
<evidence type="ECO:0000313" key="19">
    <source>
        <dbReference type="EMBL" id="KAL2525209.1"/>
    </source>
</evidence>
<reference evidence="20" key="1">
    <citation type="submission" date="2024-07" db="EMBL/GenBank/DDBJ databases">
        <title>Two chromosome-level genome assemblies of Korean endemic species Abeliophyllum distichum and Forsythia ovata (Oleaceae).</title>
        <authorList>
            <person name="Jang H."/>
        </authorList>
    </citation>
    <scope>NUCLEOTIDE SEQUENCE [LARGE SCALE GENOMIC DNA]</scope>
</reference>
<feature type="compositionally biased region" description="Low complexity" evidence="14">
    <location>
        <begin position="951"/>
        <end position="960"/>
    </location>
</feature>
<dbReference type="Gene3D" id="1.10.510.10">
    <property type="entry name" value="Transferase(Phosphotransferase) domain 1"/>
    <property type="match status" value="1"/>
</dbReference>
<dbReference type="Pfam" id="PF00320">
    <property type="entry name" value="GATA"/>
    <property type="match status" value="1"/>
</dbReference>
<keyword evidence="12" id="KW-0539">Nucleus</keyword>
<keyword evidence="11" id="KW-0804">Transcription</keyword>
<name>A0ABD1UJH5_9LAMI</name>
<feature type="transmembrane region" description="Helical" evidence="15">
    <location>
        <begin position="668"/>
        <end position="687"/>
    </location>
</feature>
<comment type="subcellular location">
    <subcellularLocation>
        <location evidence="2">Membrane</location>
        <topology evidence="2">Multi-pass membrane protein</topology>
    </subcellularLocation>
    <subcellularLocation>
        <location evidence="1">Nucleus</location>
    </subcellularLocation>
</comment>
<evidence type="ECO:0000256" key="14">
    <source>
        <dbReference type="SAM" id="MobiDB-lite"/>
    </source>
</evidence>
<evidence type="ECO:0000259" key="17">
    <source>
        <dbReference type="PROSITE" id="PS50114"/>
    </source>
</evidence>
<keyword evidence="10 15" id="KW-0472">Membrane</keyword>
<evidence type="ECO:0000259" key="18">
    <source>
        <dbReference type="PROSITE" id="PS51916"/>
    </source>
</evidence>
<organism evidence="19 20">
    <name type="scientific">Abeliophyllum distichum</name>
    <dbReference type="NCBI Taxonomy" id="126358"/>
    <lineage>
        <taxon>Eukaryota</taxon>
        <taxon>Viridiplantae</taxon>
        <taxon>Streptophyta</taxon>
        <taxon>Embryophyta</taxon>
        <taxon>Tracheophyta</taxon>
        <taxon>Spermatophyta</taxon>
        <taxon>Magnoliopsida</taxon>
        <taxon>eudicotyledons</taxon>
        <taxon>Gunneridae</taxon>
        <taxon>Pentapetalae</taxon>
        <taxon>asterids</taxon>
        <taxon>lamiids</taxon>
        <taxon>Lamiales</taxon>
        <taxon>Oleaceae</taxon>
        <taxon>Forsythieae</taxon>
        <taxon>Abeliophyllum</taxon>
    </lineage>
</organism>
<dbReference type="PROSITE" id="PS50011">
    <property type="entry name" value="PROTEIN_KINASE_DOM"/>
    <property type="match status" value="1"/>
</dbReference>
<dbReference type="SUPFAM" id="SSF56112">
    <property type="entry name" value="Protein kinase-like (PK-like)"/>
    <property type="match status" value="1"/>
</dbReference>